<dbReference type="GO" id="GO:0019748">
    <property type="term" value="P:secondary metabolic process"/>
    <property type="evidence" value="ECO:0007669"/>
    <property type="project" value="InterPro"/>
</dbReference>
<accession>A0A1J7B9N9</accession>
<dbReference type="SUPFAM" id="SSF56112">
    <property type="entry name" value="Protein kinase-like (PK-like)"/>
    <property type="match status" value="1"/>
</dbReference>
<dbReference type="STRING" id="1428644.BIV57_21915"/>
<dbReference type="OrthoDB" id="3638028at2"/>
<dbReference type="Pfam" id="PF04655">
    <property type="entry name" value="APH_6_hur"/>
    <property type="match status" value="1"/>
</dbReference>
<organism evidence="1 2">
    <name type="scientific">Mangrovactinospora gilvigrisea</name>
    <dbReference type="NCBI Taxonomy" id="1428644"/>
    <lineage>
        <taxon>Bacteria</taxon>
        <taxon>Bacillati</taxon>
        <taxon>Actinomycetota</taxon>
        <taxon>Actinomycetes</taxon>
        <taxon>Kitasatosporales</taxon>
        <taxon>Streptomycetaceae</taxon>
        <taxon>Mangrovactinospora</taxon>
    </lineage>
</organism>
<reference evidence="1 2" key="1">
    <citation type="submission" date="2016-10" db="EMBL/GenBank/DDBJ databases">
        <title>Genome sequence of Streptomyces gilvigriseus MUSC 26.</title>
        <authorList>
            <person name="Lee L.-H."/>
            <person name="Ser H.-L."/>
        </authorList>
    </citation>
    <scope>NUCLEOTIDE SEQUENCE [LARGE SCALE GENOMIC DNA]</scope>
    <source>
        <strain evidence="1 2">MUSC 26</strain>
    </source>
</reference>
<proteinExistence type="predicted"/>
<keyword evidence="2" id="KW-1185">Reference proteome</keyword>
<evidence type="ECO:0000313" key="2">
    <source>
        <dbReference type="Proteomes" id="UP000243342"/>
    </source>
</evidence>
<dbReference type="InterPro" id="IPR011009">
    <property type="entry name" value="Kinase-like_dom_sf"/>
</dbReference>
<dbReference type="Gene3D" id="3.90.1200.10">
    <property type="match status" value="1"/>
</dbReference>
<dbReference type="RefSeq" id="WP_071658672.1">
    <property type="nucleotide sequence ID" value="NZ_MLCF01000159.1"/>
</dbReference>
<dbReference type="InterPro" id="IPR006748">
    <property type="entry name" value="NH2Glyco/OHUrea_AB-resist_kin"/>
</dbReference>
<name>A0A1J7B9N9_9ACTN</name>
<protein>
    <recommendedName>
        <fullName evidence="3">Kinase</fullName>
    </recommendedName>
</protein>
<dbReference type="AlphaFoldDB" id="A0A1J7B9N9"/>
<evidence type="ECO:0000313" key="1">
    <source>
        <dbReference type="EMBL" id="OIV35391.1"/>
    </source>
</evidence>
<dbReference type="GO" id="GO:0016773">
    <property type="term" value="F:phosphotransferase activity, alcohol group as acceptor"/>
    <property type="evidence" value="ECO:0007669"/>
    <property type="project" value="InterPro"/>
</dbReference>
<comment type="caution">
    <text evidence="1">The sequence shown here is derived from an EMBL/GenBank/DDBJ whole genome shotgun (WGS) entry which is preliminary data.</text>
</comment>
<evidence type="ECO:0008006" key="3">
    <source>
        <dbReference type="Google" id="ProtNLM"/>
    </source>
</evidence>
<sequence>MRGVGDEGRGWLERLPALVEESAARWDLTELDPVRPGGVRSLVLLGTRDGGPVALKLAAPGEPTAAEAAALGRWDGHGAVRLLDRAEDALLLERLRPEQSLRSLPEERAMLEAAEVLRRLWIDPGEGPAGSVPDAAALTDRWTEPLRALPAGLPDGAEAIAAAALEARAELLAAPPETHLLHGDFHQGGVLAGDRQPWTAVGPRPLRGERAFDLAGLALDRLETLLAEPGAQAAVRRRLHRLADALDVDRARLRGWSLFLAAARGAAAWQAGRTERAELLLEFATRLDT</sequence>
<gene>
    <name evidence="1" type="ORF">BIV57_21915</name>
</gene>
<dbReference type="Proteomes" id="UP000243342">
    <property type="component" value="Unassembled WGS sequence"/>
</dbReference>
<dbReference type="EMBL" id="MLCF01000159">
    <property type="protein sequence ID" value="OIV35391.1"/>
    <property type="molecule type" value="Genomic_DNA"/>
</dbReference>